<protein>
    <submittedName>
        <fullName evidence="7">Sulfotransferase</fullName>
    </submittedName>
</protein>
<evidence type="ECO:0000256" key="1">
    <source>
        <dbReference type="ARBA" id="ARBA00004167"/>
    </source>
</evidence>
<dbReference type="PANTHER" id="PTHR12812">
    <property type="entry name" value="HEPARAN SULFATE 6-O-SULFOTRANSFERASE 3"/>
    <property type="match status" value="1"/>
</dbReference>
<proteinExistence type="predicted"/>
<dbReference type="GO" id="GO:0017095">
    <property type="term" value="F:heparan sulfate 6-sulfotransferase activity"/>
    <property type="evidence" value="ECO:0007669"/>
    <property type="project" value="TreeGrafter"/>
</dbReference>
<dbReference type="InterPro" id="IPR027417">
    <property type="entry name" value="P-loop_NTPase"/>
</dbReference>
<dbReference type="EMBL" id="MRCB01000006">
    <property type="protein sequence ID" value="OKH24472.1"/>
    <property type="molecule type" value="Genomic_DNA"/>
</dbReference>
<dbReference type="SUPFAM" id="SSF52540">
    <property type="entry name" value="P-loop containing nucleoside triphosphate hydrolases"/>
    <property type="match status" value="1"/>
</dbReference>
<keyword evidence="5" id="KW-0472">Membrane</keyword>
<keyword evidence="6" id="KW-0325">Glycoprotein</keyword>
<comment type="caution">
    <text evidence="7">The sequence shown here is derived from an EMBL/GenBank/DDBJ whole genome shotgun (WGS) entry which is preliminary data.</text>
</comment>
<reference evidence="7 8" key="1">
    <citation type="submission" date="2016-11" db="EMBL/GenBank/DDBJ databases">
        <title>Draft Genome Sequences of Nine Cyanobacterial Strains from Diverse Habitats.</title>
        <authorList>
            <person name="Zhu T."/>
            <person name="Hou S."/>
            <person name="Lu X."/>
            <person name="Hess W.R."/>
        </authorList>
    </citation>
    <scope>NUCLEOTIDE SEQUENCE [LARGE SCALE GENOMIC DNA]</scope>
    <source>
        <strain evidence="7 8">NIES-593</strain>
    </source>
</reference>
<keyword evidence="8" id="KW-1185">Reference proteome</keyword>
<evidence type="ECO:0000256" key="5">
    <source>
        <dbReference type="ARBA" id="ARBA00023136"/>
    </source>
</evidence>
<dbReference type="RefSeq" id="WP_073598953.1">
    <property type="nucleotide sequence ID" value="NZ_MRCB01000006.1"/>
</dbReference>
<evidence type="ECO:0000313" key="7">
    <source>
        <dbReference type="EMBL" id="OKH24472.1"/>
    </source>
</evidence>
<dbReference type="PANTHER" id="PTHR12812:SF0">
    <property type="entry name" value="HEPARAN-SULFATE 6-O-SULFOTRANSFERASE"/>
    <property type="match status" value="1"/>
</dbReference>
<dbReference type="InterPro" id="IPR005331">
    <property type="entry name" value="Sulfotransferase"/>
</dbReference>
<gene>
    <name evidence="7" type="ORF">NIES593_07285</name>
</gene>
<keyword evidence="3" id="KW-0812">Transmembrane</keyword>
<organism evidence="7 8">
    <name type="scientific">Hydrococcus rivularis NIES-593</name>
    <dbReference type="NCBI Taxonomy" id="1921803"/>
    <lineage>
        <taxon>Bacteria</taxon>
        <taxon>Bacillati</taxon>
        <taxon>Cyanobacteriota</taxon>
        <taxon>Cyanophyceae</taxon>
        <taxon>Pleurocapsales</taxon>
        <taxon>Hydrococcaceae</taxon>
        <taxon>Hydrococcus</taxon>
    </lineage>
</organism>
<dbReference type="InterPro" id="IPR010635">
    <property type="entry name" value="Heparan_SO4-6-sulfoTrfase"/>
</dbReference>
<dbReference type="Gene3D" id="3.40.50.300">
    <property type="entry name" value="P-loop containing nucleotide triphosphate hydrolases"/>
    <property type="match status" value="1"/>
</dbReference>
<name>A0A1U7HLK6_9CYAN</name>
<keyword evidence="4" id="KW-1133">Transmembrane helix</keyword>
<dbReference type="Proteomes" id="UP000186868">
    <property type="component" value="Unassembled WGS sequence"/>
</dbReference>
<dbReference type="GO" id="GO:0016020">
    <property type="term" value="C:membrane"/>
    <property type="evidence" value="ECO:0007669"/>
    <property type="project" value="UniProtKB-SubCell"/>
</dbReference>
<dbReference type="OrthoDB" id="458615at2"/>
<evidence type="ECO:0000313" key="8">
    <source>
        <dbReference type="Proteomes" id="UP000186868"/>
    </source>
</evidence>
<comment type="subcellular location">
    <subcellularLocation>
        <location evidence="1">Membrane</location>
        <topology evidence="1">Single-pass membrane protein</topology>
    </subcellularLocation>
</comment>
<keyword evidence="2 7" id="KW-0808">Transferase</keyword>
<evidence type="ECO:0000256" key="3">
    <source>
        <dbReference type="ARBA" id="ARBA00022692"/>
    </source>
</evidence>
<dbReference type="Pfam" id="PF03567">
    <property type="entry name" value="Sulfotransfer_2"/>
    <property type="match status" value="1"/>
</dbReference>
<accession>A0A1U7HLK6</accession>
<dbReference type="STRING" id="1921803.NIES593_07285"/>
<evidence type="ECO:0000256" key="6">
    <source>
        <dbReference type="ARBA" id="ARBA00023180"/>
    </source>
</evidence>
<evidence type="ECO:0000256" key="4">
    <source>
        <dbReference type="ARBA" id="ARBA00022989"/>
    </source>
</evidence>
<evidence type="ECO:0000256" key="2">
    <source>
        <dbReference type="ARBA" id="ARBA00022679"/>
    </source>
</evidence>
<dbReference type="AlphaFoldDB" id="A0A1U7HLK6"/>
<sequence>MNKLFLTEKIKNVIAPEKPKIFFMHIPKTGGSSVDSAIARFYKRSSYNVDPAFSKTASKILCNPDNASSRDYNMFVFRQYLALHEMVKGTKYISGHVRFNLDIWNAYQSQYAYITILRNPIKRYISQYFYDAFKKDDHARVSEDLPNYLRSNKGKERGHSYINYLSNASSQETCSVQEKLKLAKDNLDKFQLVGFLEHINIFVERFKNQFGLSLRIPHKNKNPISRPQVDDKMIQQIEEVCEPDIELYEYAKKKYLSEILPL</sequence>